<name>A0A9Q0JPX3_9ROSI</name>
<evidence type="ECO:0000313" key="2">
    <source>
        <dbReference type="Proteomes" id="UP001141552"/>
    </source>
</evidence>
<comment type="caution">
    <text evidence="1">The sequence shown here is derived from an EMBL/GenBank/DDBJ whole genome shotgun (WGS) entry which is preliminary data.</text>
</comment>
<accession>A0A9Q0JPX3</accession>
<evidence type="ECO:0000313" key="1">
    <source>
        <dbReference type="EMBL" id="KAJ4849749.1"/>
    </source>
</evidence>
<reference evidence="1" key="1">
    <citation type="submission" date="2022-02" db="EMBL/GenBank/DDBJ databases">
        <authorList>
            <person name="Henning P.M."/>
            <person name="McCubbin A.G."/>
            <person name="Shore J.S."/>
        </authorList>
    </citation>
    <scope>NUCLEOTIDE SEQUENCE</scope>
    <source>
        <strain evidence="1">F60SS</strain>
        <tissue evidence="1">Leaves</tissue>
    </source>
</reference>
<organism evidence="1 2">
    <name type="scientific">Turnera subulata</name>
    <dbReference type="NCBI Taxonomy" id="218843"/>
    <lineage>
        <taxon>Eukaryota</taxon>
        <taxon>Viridiplantae</taxon>
        <taxon>Streptophyta</taxon>
        <taxon>Embryophyta</taxon>
        <taxon>Tracheophyta</taxon>
        <taxon>Spermatophyta</taxon>
        <taxon>Magnoliopsida</taxon>
        <taxon>eudicotyledons</taxon>
        <taxon>Gunneridae</taxon>
        <taxon>Pentapetalae</taxon>
        <taxon>rosids</taxon>
        <taxon>fabids</taxon>
        <taxon>Malpighiales</taxon>
        <taxon>Passifloraceae</taxon>
        <taxon>Turnera</taxon>
    </lineage>
</organism>
<evidence type="ECO:0008006" key="3">
    <source>
        <dbReference type="Google" id="ProtNLM"/>
    </source>
</evidence>
<keyword evidence="2" id="KW-1185">Reference proteome</keyword>
<protein>
    <recommendedName>
        <fullName evidence="3">DUF4219 domain-containing protein</fullName>
    </recommendedName>
</protein>
<sequence>MSNSTSSSAKYEIEKFDGGSSFSLWKIRMRSSLVLQGLWKAVSENFPEGTTDTAKEDQKERALGAIFMSVTDSVLREIESSVSAKEA</sequence>
<gene>
    <name evidence="1" type="ORF">Tsubulata_046314</name>
</gene>
<dbReference type="AlphaFoldDB" id="A0A9Q0JPX3"/>
<dbReference type="OrthoDB" id="1745015at2759"/>
<dbReference type="EMBL" id="JAKUCV010000501">
    <property type="protein sequence ID" value="KAJ4849749.1"/>
    <property type="molecule type" value="Genomic_DNA"/>
</dbReference>
<proteinExistence type="predicted"/>
<dbReference type="Proteomes" id="UP001141552">
    <property type="component" value="Unassembled WGS sequence"/>
</dbReference>
<reference evidence="1" key="2">
    <citation type="journal article" date="2023" name="Plants (Basel)">
        <title>Annotation of the Turnera subulata (Passifloraceae) Draft Genome Reveals the S-Locus Evolved after the Divergence of Turneroideae from Passifloroideae in a Stepwise Manner.</title>
        <authorList>
            <person name="Henning P.M."/>
            <person name="Roalson E.H."/>
            <person name="Mir W."/>
            <person name="McCubbin A.G."/>
            <person name="Shore J.S."/>
        </authorList>
    </citation>
    <scope>NUCLEOTIDE SEQUENCE</scope>
    <source>
        <strain evidence="1">F60SS</strain>
    </source>
</reference>